<keyword evidence="1" id="KW-1133">Transmembrane helix</keyword>
<dbReference type="EMBL" id="CADEPI010000009">
    <property type="protein sequence ID" value="CAB3362439.1"/>
    <property type="molecule type" value="Genomic_DNA"/>
</dbReference>
<comment type="caution">
    <text evidence="2">The sequence shown here is derived from an EMBL/GenBank/DDBJ whole genome shotgun (WGS) entry which is preliminary data.</text>
</comment>
<organism evidence="2 3">
    <name type="scientific">Cloeon dipterum</name>
    <dbReference type="NCBI Taxonomy" id="197152"/>
    <lineage>
        <taxon>Eukaryota</taxon>
        <taxon>Metazoa</taxon>
        <taxon>Ecdysozoa</taxon>
        <taxon>Arthropoda</taxon>
        <taxon>Hexapoda</taxon>
        <taxon>Insecta</taxon>
        <taxon>Pterygota</taxon>
        <taxon>Palaeoptera</taxon>
        <taxon>Ephemeroptera</taxon>
        <taxon>Pisciforma</taxon>
        <taxon>Baetidae</taxon>
        <taxon>Cloeon</taxon>
    </lineage>
</organism>
<feature type="transmembrane region" description="Helical" evidence="1">
    <location>
        <begin position="217"/>
        <end position="239"/>
    </location>
</feature>
<keyword evidence="1" id="KW-0812">Transmembrane</keyword>
<dbReference type="AlphaFoldDB" id="A0A8S1C9Z9"/>
<feature type="transmembrane region" description="Helical" evidence="1">
    <location>
        <begin position="33"/>
        <end position="58"/>
    </location>
</feature>
<accession>A0A8S1C9Z9</accession>
<name>A0A8S1C9Z9_9INSE</name>
<keyword evidence="1" id="KW-0472">Membrane</keyword>
<evidence type="ECO:0000256" key="1">
    <source>
        <dbReference type="SAM" id="Phobius"/>
    </source>
</evidence>
<feature type="transmembrane region" description="Helical" evidence="1">
    <location>
        <begin position="157"/>
        <end position="175"/>
    </location>
</feature>
<feature type="transmembrane region" description="Helical" evidence="1">
    <location>
        <begin position="187"/>
        <end position="205"/>
    </location>
</feature>
<protein>
    <submittedName>
        <fullName evidence="2">Uncharacterized protein</fullName>
    </submittedName>
</protein>
<gene>
    <name evidence="2" type="ORF">CLODIP_2_CD14255</name>
</gene>
<feature type="transmembrane region" description="Helical" evidence="1">
    <location>
        <begin position="125"/>
        <end position="145"/>
    </location>
</feature>
<dbReference type="Proteomes" id="UP000494165">
    <property type="component" value="Unassembled WGS sequence"/>
</dbReference>
<keyword evidence="3" id="KW-1185">Reference proteome</keyword>
<feature type="transmembrane region" description="Helical" evidence="1">
    <location>
        <begin position="101"/>
        <end position="119"/>
    </location>
</feature>
<feature type="transmembrane region" description="Helical" evidence="1">
    <location>
        <begin position="70"/>
        <end position="89"/>
    </location>
</feature>
<reference evidence="2 3" key="1">
    <citation type="submission" date="2020-04" db="EMBL/GenBank/DDBJ databases">
        <authorList>
            <person name="Alioto T."/>
            <person name="Alioto T."/>
            <person name="Gomez Garrido J."/>
        </authorList>
    </citation>
    <scope>NUCLEOTIDE SEQUENCE [LARGE SCALE GENOMIC DNA]</scope>
</reference>
<proteinExistence type="predicted"/>
<sequence>MVDPPPCYSVYSFDQDRAHNQFMRDQDERRVQVLRAYTLIMVLILTTMSLVALSKLLPASLSTLLYTHHWIYYVSGILMAASLIVLALLQTSGWSKILNDCWLLLLWGSSTINLILIGKHYTLNAVYLAGCLTIVSAVCLTLLALQLRTDLTKKSCELLVLLCGLGAFVVTMTVLRGGEDAKITASAAWIATSVVLLPFVTQVFVGGRKLELDREDFILAVAILFTLIASSFQHILIYFSM</sequence>
<evidence type="ECO:0000313" key="3">
    <source>
        <dbReference type="Proteomes" id="UP000494165"/>
    </source>
</evidence>
<evidence type="ECO:0000313" key="2">
    <source>
        <dbReference type="EMBL" id="CAB3362439.1"/>
    </source>
</evidence>